<dbReference type="EMBL" id="CM009297">
    <property type="protein sequence ID" value="KAI9390394.1"/>
    <property type="molecule type" value="Genomic_DNA"/>
</dbReference>
<sequence>MTNEDRGLLIRNNVSNLGGRIVGFYFSGAWYGPCRSFTPLDDESFNTYFSKMPCLAIPFSDTETCKHLKEVFKVRGIPNLVILFDAHAKVSCDGGVRTIREHGIPVLDLEGKLVGLYFSAHGHRTCREFTPKLVEFYKVLKEKGENFETMPWLALPFKNRSCKKLAHHNWQDGKTLNPNVAEVIEDRGLEVYPFTPKKLDELAVIDKAKLEAVLLNGENDFVTDKSVSELVGKNILLHFSDQRCPPCRSFLPELIEAYHTIKAKDNAFEVIFISSDQMPWLALPFGDVRKQILVRKFKIQGIPAAVAIGPSGRTTIKEARMHLTAYRADAFPFTEEHLKQLEEKLEEQAKGWPEKVKHELHAEHELIRSKH</sequence>
<protein>
    <submittedName>
        <fullName evidence="1">Uncharacterized protein</fullName>
    </submittedName>
</protein>
<proteinExistence type="predicted"/>
<accession>A0ACC0SN66</accession>
<organism evidence="1 2">
    <name type="scientific">Populus trichocarpa</name>
    <name type="common">Western balsam poplar</name>
    <name type="synonym">Populus balsamifera subsp. trichocarpa</name>
    <dbReference type="NCBI Taxonomy" id="3694"/>
    <lineage>
        <taxon>Eukaryota</taxon>
        <taxon>Viridiplantae</taxon>
        <taxon>Streptophyta</taxon>
        <taxon>Embryophyta</taxon>
        <taxon>Tracheophyta</taxon>
        <taxon>Spermatophyta</taxon>
        <taxon>Magnoliopsida</taxon>
        <taxon>eudicotyledons</taxon>
        <taxon>Gunneridae</taxon>
        <taxon>Pentapetalae</taxon>
        <taxon>rosids</taxon>
        <taxon>fabids</taxon>
        <taxon>Malpighiales</taxon>
        <taxon>Salicaceae</taxon>
        <taxon>Saliceae</taxon>
        <taxon>Populus</taxon>
    </lineage>
</organism>
<reference evidence="1 2" key="1">
    <citation type="journal article" date="2006" name="Science">
        <title>The genome of black cottonwood, Populus trichocarpa (Torr. &amp; Gray).</title>
        <authorList>
            <person name="Tuskan G.A."/>
            <person name="Difazio S."/>
            <person name="Jansson S."/>
            <person name="Bohlmann J."/>
            <person name="Grigoriev I."/>
            <person name="Hellsten U."/>
            <person name="Putnam N."/>
            <person name="Ralph S."/>
            <person name="Rombauts S."/>
            <person name="Salamov A."/>
            <person name="Schein J."/>
            <person name="Sterck L."/>
            <person name="Aerts A."/>
            <person name="Bhalerao R.R."/>
            <person name="Bhalerao R.P."/>
            <person name="Blaudez D."/>
            <person name="Boerjan W."/>
            <person name="Brun A."/>
            <person name="Brunner A."/>
            <person name="Busov V."/>
            <person name="Campbell M."/>
            <person name="Carlson J."/>
            <person name="Chalot M."/>
            <person name="Chapman J."/>
            <person name="Chen G.L."/>
            <person name="Cooper D."/>
            <person name="Coutinho P.M."/>
            <person name="Couturier J."/>
            <person name="Covert S."/>
            <person name="Cronk Q."/>
            <person name="Cunningham R."/>
            <person name="Davis J."/>
            <person name="Degroeve S."/>
            <person name="Dejardin A."/>
            <person name="Depamphilis C."/>
            <person name="Detter J."/>
            <person name="Dirks B."/>
            <person name="Dubchak I."/>
            <person name="Duplessis S."/>
            <person name="Ehlting J."/>
            <person name="Ellis B."/>
            <person name="Gendler K."/>
            <person name="Goodstein D."/>
            <person name="Gribskov M."/>
            <person name="Grimwood J."/>
            <person name="Groover A."/>
            <person name="Gunter L."/>
            <person name="Hamberger B."/>
            <person name="Heinze B."/>
            <person name="Helariutta Y."/>
            <person name="Henrissat B."/>
            <person name="Holligan D."/>
            <person name="Holt R."/>
            <person name="Huang W."/>
            <person name="Islam-Faridi N."/>
            <person name="Jones S."/>
            <person name="Jones-Rhoades M."/>
            <person name="Jorgensen R."/>
            <person name="Joshi C."/>
            <person name="Kangasjarvi J."/>
            <person name="Karlsson J."/>
            <person name="Kelleher C."/>
            <person name="Kirkpatrick R."/>
            <person name="Kirst M."/>
            <person name="Kohler A."/>
            <person name="Kalluri U."/>
            <person name="Larimer F."/>
            <person name="Leebens-Mack J."/>
            <person name="Leple J.C."/>
            <person name="Locascio P."/>
            <person name="Lou Y."/>
            <person name="Lucas S."/>
            <person name="Martin F."/>
            <person name="Montanini B."/>
            <person name="Napoli C."/>
            <person name="Nelson D.R."/>
            <person name="Nelson C."/>
            <person name="Nieminen K."/>
            <person name="Nilsson O."/>
            <person name="Pereda V."/>
            <person name="Peter G."/>
            <person name="Philippe R."/>
            <person name="Pilate G."/>
            <person name="Poliakov A."/>
            <person name="Razumovskaya J."/>
            <person name="Richardson P."/>
            <person name="Rinaldi C."/>
            <person name="Ritland K."/>
            <person name="Rouze P."/>
            <person name="Ryaboy D."/>
            <person name="Schmutz J."/>
            <person name="Schrader J."/>
            <person name="Segerman B."/>
            <person name="Shin H."/>
            <person name="Siddiqui A."/>
            <person name="Sterky F."/>
            <person name="Terry A."/>
            <person name="Tsai C.J."/>
            <person name="Uberbacher E."/>
            <person name="Unneberg P."/>
            <person name="Vahala J."/>
            <person name="Wall K."/>
            <person name="Wessler S."/>
            <person name="Yang G."/>
            <person name="Yin T."/>
            <person name="Douglas C."/>
            <person name="Marra M."/>
            <person name="Sandberg G."/>
            <person name="Van de Peer Y."/>
            <person name="Rokhsar D."/>
        </authorList>
    </citation>
    <scope>NUCLEOTIDE SEQUENCE [LARGE SCALE GENOMIC DNA]</scope>
    <source>
        <strain evidence="2">cv. Nisqually</strain>
    </source>
</reference>
<comment type="caution">
    <text evidence="1">The sequence shown here is derived from an EMBL/GenBank/DDBJ whole genome shotgun (WGS) entry which is preliminary data.</text>
</comment>
<name>A0ACC0SN66_POPTR</name>
<gene>
    <name evidence="1" type="ORF">POPTR_008G175600v4</name>
</gene>
<evidence type="ECO:0000313" key="2">
    <source>
        <dbReference type="Proteomes" id="UP000006729"/>
    </source>
</evidence>
<keyword evidence="2" id="KW-1185">Reference proteome</keyword>
<evidence type="ECO:0000313" key="1">
    <source>
        <dbReference type="EMBL" id="KAI9390394.1"/>
    </source>
</evidence>
<dbReference type="Proteomes" id="UP000006729">
    <property type="component" value="Chromosome 8"/>
</dbReference>